<dbReference type="EMBL" id="DF238767">
    <property type="protein sequence ID" value="GAC92578.1"/>
    <property type="molecule type" value="Genomic_DNA"/>
</dbReference>
<sequence>MSLASLNLMCYDPERTCSHRRNRDNLMCDDYVLHQGQSSEGCLRSVTQTKNVDVTSQKRLRHRSLCNASAEQLLSPPEKHRIEHGTTEIDPKFHCFNFFADLTLMAAMKATRISPRIDE</sequence>
<evidence type="ECO:0000313" key="1">
    <source>
        <dbReference type="EMBL" id="GAC92578.1"/>
    </source>
</evidence>
<reference evidence="2" key="1">
    <citation type="journal article" date="2013" name="Genome Announc.">
        <title>Draft genome sequence of the basidiomycetous yeast-like fungus Pseudozyma hubeiensis SY62, which produces an abundant amount of the biosurfactant mannosylerythritol lipids.</title>
        <authorList>
            <person name="Konishi M."/>
            <person name="Hatada Y."/>
            <person name="Horiuchi J."/>
        </authorList>
    </citation>
    <scope>NUCLEOTIDE SEQUENCE [LARGE SCALE GENOMIC DNA]</scope>
    <source>
        <strain evidence="2">SY62</strain>
    </source>
</reference>
<dbReference type="GeneID" id="24105444"/>
<dbReference type="HOGENOM" id="CLU_2062516_0_0_1"/>
<gene>
    <name evidence="1" type="ORF">PHSY_000132</name>
</gene>
<keyword evidence="2" id="KW-1185">Reference proteome</keyword>
<dbReference type="Proteomes" id="UP000014071">
    <property type="component" value="Unassembled WGS sequence"/>
</dbReference>
<protein>
    <submittedName>
        <fullName evidence="1">Uncharacterized protein</fullName>
    </submittedName>
</protein>
<dbReference type="AlphaFoldDB" id="R9NVP2"/>
<proteinExistence type="predicted"/>
<name>R9NVP2_PSEHS</name>
<organism evidence="1 2">
    <name type="scientific">Pseudozyma hubeiensis (strain SY62)</name>
    <name type="common">Yeast</name>
    <dbReference type="NCBI Taxonomy" id="1305764"/>
    <lineage>
        <taxon>Eukaryota</taxon>
        <taxon>Fungi</taxon>
        <taxon>Dikarya</taxon>
        <taxon>Basidiomycota</taxon>
        <taxon>Ustilaginomycotina</taxon>
        <taxon>Ustilaginomycetes</taxon>
        <taxon>Ustilaginales</taxon>
        <taxon>Ustilaginaceae</taxon>
        <taxon>Pseudozyma</taxon>
    </lineage>
</organism>
<evidence type="ECO:0000313" key="2">
    <source>
        <dbReference type="Proteomes" id="UP000014071"/>
    </source>
</evidence>
<accession>R9NVP2</accession>
<dbReference type="RefSeq" id="XP_012186165.1">
    <property type="nucleotide sequence ID" value="XM_012330775.1"/>
</dbReference>